<feature type="transmembrane region" description="Helical" evidence="2">
    <location>
        <begin position="272"/>
        <end position="295"/>
    </location>
</feature>
<keyword evidence="4" id="KW-1185">Reference proteome</keyword>
<evidence type="ECO:0000256" key="2">
    <source>
        <dbReference type="SAM" id="Phobius"/>
    </source>
</evidence>
<dbReference type="OrthoDB" id="2603at2759"/>
<feature type="transmembrane region" description="Helical" evidence="2">
    <location>
        <begin position="381"/>
        <end position="400"/>
    </location>
</feature>
<evidence type="ECO:0000313" key="3">
    <source>
        <dbReference type="EMBL" id="CAG8983341.1"/>
    </source>
</evidence>
<evidence type="ECO:0000256" key="1">
    <source>
        <dbReference type="SAM" id="MobiDB-lite"/>
    </source>
</evidence>
<feature type="region of interest" description="Disordered" evidence="1">
    <location>
        <begin position="1"/>
        <end position="20"/>
    </location>
</feature>
<gene>
    <name evidence="3" type="ORF">HYALB_00000508</name>
</gene>
<evidence type="ECO:0000313" key="4">
    <source>
        <dbReference type="Proteomes" id="UP000701801"/>
    </source>
</evidence>
<proteinExistence type="predicted"/>
<feature type="transmembrane region" description="Helical" evidence="2">
    <location>
        <begin position="83"/>
        <end position="109"/>
    </location>
</feature>
<evidence type="ECO:0008006" key="5">
    <source>
        <dbReference type="Google" id="ProtNLM"/>
    </source>
</evidence>
<feature type="transmembrane region" description="Helical" evidence="2">
    <location>
        <begin position="307"/>
        <end position="328"/>
    </location>
</feature>
<feature type="transmembrane region" description="Helical" evidence="2">
    <location>
        <begin position="349"/>
        <end position="369"/>
    </location>
</feature>
<accession>A0A9N9QDB2</accession>
<keyword evidence="2" id="KW-1133">Transmembrane helix</keyword>
<feature type="transmembrane region" description="Helical" evidence="2">
    <location>
        <begin position="121"/>
        <end position="143"/>
    </location>
</feature>
<comment type="caution">
    <text evidence="3">The sequence shown here is derived from an EMBL/GenBank/DDBJ whole genome shotgun (WGS) entry which is preliminary data.</text>
</comment>
<dbReference type="Proteomes" id="UP000701801">
    <property type="component" value="Unassembled WGS sequence"/>
</dbReference>
<sequence>MKSEADSNGGQSPGTQTTFVDSLDHGERFSNWPNFSIEQYYPRHTRGNSIQKILFPDPSFTTRPGLGRSLKLMCTKYPVRDMAWATGIVFALGSLLFVINGFFIVLPLVAPNSNFPTEASYGTPVTALAGGILFCFGGLAGYLEGLNAKRAGGPQMTEGIRVDREICSMEGGLKTRDDDELGFRASASSDNISLRTTPPTTPRPTSSCPYATSILHPITTTDGITTTVRASATNRNLTANATTPPHLAMIGSPTFIWIPSLRQFTHTYMRDLAFMGCLIQFIGTFIFLFAIVTGLPGLMDLTSVPTLFLWNLLPATLGGVLFITASMCQLLSSQDKWYRPKPLDLEWHIGVSNVIGSIGFTLAGALPFLQTPNGTLQASLASLWGSWAYLVGSILQWYCAMGKYASD</sequence>
<reference evidence="3" key="1">
    <citation type="submission" date="2021-07" db="EMBL/GenBank/DDBJ databases">
        <authorList>
            <person name="Durling M."/>
        </authorList>
    </citation>
    <scope>NUCLEOTIDE SEQUENCE</scope>
</reference>
<organism evidence="3 4">
    <name type="scientific">Hymenoscyphus albidus</name>
    <dbReference type="NCBI Taxonomy" id="595503"/>
    <lineage>
        <taxon>Eukaryota</taxon>
        <taxon>Fungi</taxon>
        <taxon>Dikarya</taxon>
        <taxon>Ascomycota</taxon>
        <taxon>Pezizomycotina</taxon>
        <taxon>Leotiomycetes</taxon>
        <taxon>Helotiales</taxon>
        <taxon>Helotiaceae</taxon>
        <taxon>Hymenoscyphus</taxon>
    </lineage>
</organism>
<keyword evidence="2" id="KW-0812">Transmembrane</keyword>
<dbReference type="EMBL" id="CAJVRM010000726">
    <property type="protein sequence ID" value="CAG8983341.1"/>
    <property type="molecule type" value="Genomic_DNA"/>
</dbReference>
<name>A0A9N9QDB2_9HELO</name>
<protein>
    <recommendedName>
        <fullName evidence="5">Integral membrane protein</fullName>
    </recommendedName>
</protein>
<dbReference type="AlphaFoldDB" id="A0A9N9QDB2"/>
<keyword evidence="2" id="KW-0472">Membrane</keyword>